<evidence type="ECO:0000313" key="6">
    <source>
        <dbReference type="EMBL" id="KAK6219725.1"/>
    </source>
</evidence>
<evidence type="ECO:0000256" key="2">
    <source>
        <dbReference type="ARBA" id="ARBA00022723"/>
    </source>
</evidence>
<dbReference type="GO" id="GO:0004392">
    <property type="term" value="F:heme oxygenase (decyclizing) activity"/>
    <property type="evidence" value="ECO:0007669"/>
    <property type="project" value="InterPro"/>
</dbReference>
<reference evidence="6 7" key="1">
    <citation type="submission" date="2023-04" db="EMBL/GenBank/DDBJ databases">
        <title>Colletotrichum tabacum stain YC1 causing leaf anthracnose on Nicotiana tabacum(L.) cv.</title>
        <authorList>
            <person name="Ji Z."/>
            <person name="Wang M."/>
            <person name="Zhang J."/>
            <person name="Wang N."/>
            <person name="Zhou Z."/>
        </authorList>
    </citation>
    <scope>NUCLEOTIDE SEQUENCE [LARGE SCALE GENOMIC DNA]</scope>
    <source>
        <strain evidence="6 7">YC1</strain>
    </source>
</reference>
<evidence type="ECO:0000256" key="4">
    <source>
        <dbReference type="SAM" id="MobiDB-lite"/>
    </source>
</evidence>
<name>A0AAV9TEG3_9PEZI</name>
<evidence type="ECO:0000256" key="5">
    <source>
        <dbReference type="SAM" id="Phobius"/>
    </source>
</evidence>
<feature type="region of interest" description="Disordered" evidence="4">
    <location>
        <begin position="352"/>
        <end position="394"/>
    </location>
</feature>
<keyword evidence="5" id="KW-1133">Transmembrane helix</keyword>
<dbReference type="PANTHER" id="PTHR10720:SF0">
    <property type="entry name" value="HEME OXYGENASE"/>
    <property type="match status" value="1"/>
</dbReference>
<keyword evidence="1" id="KW-0349">Heme</keyword>
<protein>
    <recommendedName>
        <fullName evidence="8">Heme-binding protein HMX1</fullName>
    </recommendedName>
</protein>
<keyword evidence="3" id="KW-0408">Iron</keyword>
<evidence type="ECO:0000313" key="7">
    <source>
        <dbReference type="Proteomes" id="UP001327957"/>
    </source>
</evidence>
<keyword evidence="2" id="KW-0479">Metal-binding</keyword>
<dbReference type="Gene3D" id="1.20.910.10">
    <property type="entry name" value="Heme oxygenase-like"/>
    <property type="match status" value="1"/>
</dbReference>
<dbReference type="AlphaFoldDB" id="A0AAV9TEG3"/>
<feature type="transmembrane region" description="Helical" evidence="5">
    <location>
        <begin position="445"/>
        <end position="466"/>
    </location>
</feature>
<keyword evidence="7" id="KW-1185">Reference proteome</keyword>
<comment type="caution">
    <text evidence="6">The sequence shown here is derived from an EMBL/GenBank/DDBJ whole genome shotgun (WGS) entry which is preliminary data.</text>
</comment>
<dbReference type="PANTHER" id="PTHR10720">
    <property type="entry name" value="HEME OXYGENASE"/>
    <property type="match status" value="1"/>
</dbReference>
<sequence>MTSSAAPPADDSQRPLAESIAAATRSVHAKLNRLIIARLPLATPPHAADPSIYVSGLLHITPVYATFESLWRTIAESPQPSVTGVQRDAWLDLASPEPNASLKHPAPLCERTRSILTALYLPELMRSDRLRSDIGALTGWSPEVVEEQLKAVAEAGRLAEFTHHVKRTIEKKPHVLMAYSYILFMALFAGGRFIRAVLESAGPEFWGQVPAPIPPSQKGCQAHDPMTAVPSSAAMGSVDLMRGDHRTIRVGTKHSRHSLPLGFFHFATVFDGEDLKAEFKKRLSESESLLTPQERNDIIQEAVCIFENMLLLVGQLDDVCETNLEDGSAAPPWASLTSGGRLRDSLAVARERKSEKTALTEPEASERSSSWVCKHARQKTPETADTQGLSDLEKQPPAYCPASKSIRFGPKLPVPHRKEDSKTRPTVGTTDVAASQQRLLPCSSMYLISNTILVVGLAVVVSMIFFSRRLVDKNRTIEEEW</sequence>
<organism evidence="6 7">
    <name type="scientific">Colletotrichum tabaci</name>
    <dbReference type="NCBI Taxonomy" id="1209068"/>
    <lineage>
        <taxon>Eukaryota</taxon>
        <taxon>Fungi</taxon>
        <taxon>Dikarya</taxon>
        <taxon>Ascomycota</taxon>
        <taxon>Pezizomycotina</taxon>
        <taxon>Sordariomycetes</taxon>
        <taxon>Hypocreomycetidae</taxon>
        <taxon>Glomerellales</taxon>
        <taxon>Glomerellaceae</taxon>
        <taxon>Colletotrichum</taxon>
        <taxon>Colletotrichum destructivum species complex</taxon>
    </lineage>
</organism>
<dbReference type="Proteomes" id="UP001327957">
    <property type="component" value="Unassembled WGS sequence"/>
</dbReference>
<dbReference type="InterPro" id="IPR016084">
    <property type="entry name" value="Haem_Oase-like_multi-hlx"/>
</dbReference>
<proteinExistence type="predicted"/>
<gene>
    <name evidence="6" type="ORF">QIS74_05227</name>
</gene>
<evidence type="ECO:0000256" key="1">
    <source>
        <dbReference type="ARBA" id="ARBA00022617"/>
    </source>
</evidence>
<keyword evidence="5" id="KW-0472">Membrane</keyword>
<keyword evidence="5" id="KW-0812">Transmembrane</keyword>
<dbReference type="GO" id="GO:0006788">
    <property type="term" value="P:heme oxidation"/>
    <property type="evidence" value="ECO:0007669"/>
    <property type="project" value="InterPro"/>
</dbReference>
<evidence type="ECO:0000256" key="3">
    <source>
        <dbReference type="ARBA" id="ARBA00023004"/>
    </source>
</evidence>
<dbReference type="InterPro" id="IPR016053">
    <property type="entry name" value="Haem_Oase-like"/>
</dbReference>
<accession>A0AAV9TEG3</accession>
<dbReference type="InterPro" id="IPR002051">
    <property type="entry name" value="Haem_Oase"/>
</dbReference>
<dbReference type="CDD" id="cd19165">
    <property type="entry name" value="HemeO"/>
    <property type="match status" value="1"/>
</dbReference>
<dbReference type="SUPFAM" id="SSF48613">
    <property type="entry name" value="Heme oxygenase-like"/>
    <property type="match status" value="1"/>
</dbReference>
<feature type="region of interest" description="Disordered" evidence="4">
    <location>
        <begin position="410"/>
        <end position="430"/>
    </location>
</feature>
<dbReference type="Pfam" id="PF01126">
    <property type="entry name" value="Heme_oxygenase"/>
    <property type="match status" value="1"/>
</dbReference>
<dbReference type="GO" id="GO:0046872">
    <property type="term" value="F:metal ion binding"/>
    <property type="evidence" value="ECO:0007669"/>
    <property type="project" value="UniProtKB-KW"/>
</dbReference>
<evidence type="ECO:0008006" key="8">
    <source>
        <dbReference type="Google" id="ProtNLM"/>
    </source>
</evidence>
<dbReference type="EMBL" id="JASAOK010000030">
    <property type="protein sequence ID" value="KAK6219725.1"/>
    <property type="molecule type" value="Genomic_DNA"/>
</dbReference>